<dbReference type="Proteomes" id="UP001187682">
    <property type="component" value="Unassembled WGS sequence"/>
</dbReference>
<dbReference type="InterPro" id="IPR012349">
    <property type="entry name" value="Split_barrel_FMN-bd"/>
</dbReference>
<dbReference type="InterPro" id="IPR052917">
    <property type="entry name" value="Stress-Dev_Protein"/>
</dbReference>
<protein>
    <submittedName>
        <fullName evidence="3">Related to Protein bli-3</fullName>
    </submittedName>
</protein>
<dbReference type="Gene3D" id="2.30.110.10">
    <property type="entry name" value="Electron Transport, Fmn-binding Protein, Chain A"/>
    <property type="match status" value="1"/>
</dbReference>
<dbReference type="AlphaFoldDB" id="A0AAE8MRQ4"/>
<organism evidence="3 4">
    <name type="scientific">Cephalotrichum gorgonifer</name>
    <dbReference type="NCBI Taxonomy" id="2041049"/>
    <lineage>
        <taxon>Eukaryota</taxon>
        <taxon>Fungi</taxon>
        <taxon>Dikarya</taxon>
        <taxon>Ascomycota</taxon>
        <taxon>Pezizomycotina</taxon>
        <taxon>Sordariomycetes</taxon>
        <taxon>Hypocreomycetidae</taxon>
        <taxon>Microascales</taxon>
        <taxon>Microascaceae</taxon>
        <taxon>Cephalotrichum</taxon>
    </lineage>
</organism>
<accession>A0AAE8MRQ4</accession>
<evidence type="ECO:0000313" key="4">
    <source>
        <dbReference type="Proteomes" id="UP001187682"/>
    </source>
</evidence>
<name>A0AAE8MRQ4_9PEZI</name>
<evidence type="ECO:0000256" key="1">
    <source>
        <dbReference type="SAM" id="MobiDB-lite"/>
    </source>
</evidence>
<sequence>MASVQQRPTPGTFGDKKPDQYAGHNPDVELSVKDKIDGLLAFMKHCRYGMMTTRDTSTGLLASRCMELAATESNGTDLLFFTNTHTHKVDELAHDPHTNISFVNHVGEWASIAGSASVVTDRDLIRKHYKSTLRAWLGDLGDGRHDGSAEDPRLGLIRVRMTTAACSISGKGLFGTVKDVVTGAMSGKAHEVAKMRELSQEEVDKWRSSEGASS</sequence>
<dbReference type="PANTHER" id="PTHR34818">
    <property type="entry name" value="PROTEIN BLI-3"/>
    <property type="match status" value="1"/>
</dbReference>
<gene>
    <name evidence="3" type="ORF">DNG_01453</name>
</gene>
<dbReference type="InterPro" id="IPR038725">
    <property type="entry name" value="YdaG_split_barrel_FMN-bd"/>
</dbReference>
<dbReference type="SUPFAM" id="SSF50475">
    <property type="entry name" value="FMN-binding split barrel"/>
    <property type="match status" value="1"/>
</dbReference>
<comment type="caution">
    <text evidence="3">The sequence shown here is derived from an EMBL/GenBank/DDBJ whole genome shotgun (WGS) entry which is preliminary data.</text>
</comment>
<evidence type="ECO:0000259" key="2">
    <source>
        <dbReference type="Pfam" id="PF16242"/>
    </source>
</evidence>
<dbReference type="PANTHER" id="PTHR34818:SF1">
    <property type="entry name" value="PROTEIN BLI-3"/>
    <property type="match status" value="1"/>
</dbReference>
<keyword evidence="4" id="KW-1185">Reference proteome</keyword>
<evidence type="ECO:0000313" key="3">
    <source>
        <dbReference type="EMBL" id="SPN98408.1"/>
    </source>
</evidence>
<feature type="region of interest" description="Disordered" evidence="1">
    <location>
        <begin position="1"/>
        <end position="26"/>
    </location>
</feature>
<dbReference type="EMBL" id="ONZQ02000002">
    <property type="protein sequence ID" value="SPN98408.1"/>
    <property type="molecule type" value="Genomic_DNA"/>
</dbReference>
<feature type="domain" description="General stress protein FMN-binding split barrel" evidence="2">
    <location>
        <begin position="35"/>
        <end position="186"/>
    </location>
</feature>
<proteinExistence type="predicted"/>
<reference evidence="3" key="1">
    <citation type="submission" date="2018-03" db="EMBL/GenBank/DDBJ databases">
        <authorList>
            <person name="Guldener U."/>
        </authorList>
    </citation>
    <scope>NUCLEOTIDE SEQUENCE</scope>
</reference>
<dbReference type="Pfam" id="PF16242">
    <property type="entry name" value="Pyrid_ox_like"/>
    <property type="match status" value="1"/>
</dbReference>